<proteinExistence type="predicted"/>
<evidence type="ECO:0000313" key="1">
    <source>
        <dbReference type="EMBL" id="CAD1820687.1"/>
    </source>
</evidence>
<name>A0A6V7NQD7_ANACO</name>
<gene>
    <name evidence="1" type="ORF">CB5_LOCUS3898</name>
</gene>
<organism evidence="1">
    <name type="scientific">Ananas comosus var. bracteatus</name>
    <name type="common">red pineapple</name>
    <dbReference type="NCBI Taxonomy" id="296719"/>
    <lineage>
        <taxon>Eukaryota</taxon>
        <taxon>Viridiplantae</taxon>
        <taxon>Streptophyta</taxon>
        <taxon>Embryophyta</taxon>
        <taxon>Tracheophyta</taxon>
        <taxon>Spermatophyta</taxon>
        <taxon>Magnoliopsida</taxon>
        <taxon>Liliopsida</taxon>
        <taxon>Poales</taxon>
        <taxon>Bromeliaceae</taxon>
        <taxon>Bromelioideae</taxon>
        <taxon>Ananas</taxon>
    </lineage>
</organism>
<protein>
    <submittedName>
        <fullName evidence="1">Uncharacterized protein</fullName>
    </submittedName>
</protein>
<dbReference type="EMBL" id="LR862141">
    <property type="protein sequence ID" value="CAD1820687.1"/>
    <property type="molecule type" value="Genomic_DNA"/>
</dbReference>
<accession>A0A6V7NQD7</accession>
<dbReference type="AlphaFoldDB" id="A0A6V7NQD7"/>
<reference evidence="1" key="1">
    <citation type="submission" date="2020-07" db="EMBL/GenBank/DDBJ databases">
        <authorList>
            <person name="Lin J."/>
        </authorList>
    </citation>
    <scope>NUCLEOTIDE SEQUENCE</scope>
</reference>
<sequence>MRCASCGQIGRLHELVARQAGRRLHLYPRIRLPPATAAAPVTAIPPTASGSSVPIPDTLEAEQERSLVVLTAFRRFNPPTFQGDVKDPWLMEAWFITMEALFEDIYTLEKNSTPCGSLL</sequence>